<reference evidence="1" key="1">
    <citation type="journal article" date="2021" name="Proc. Natl. Acad. Sci. U.S.A.">
        <title>A Catalog of Tens of Thousands of Viruses from Human Metagenomes Reveals Hidden Associations with Chronic Diseases.</title>
        <authorList>
            <person name="Tisza M.J."/>
            <person name="Buck C.B."/>
        </authorList>
    </citation>
    <scope>NUCLEOTIDE SEQUENCE</scope>
    <source>
        <strain evidence="1">CtbgC51</strain>
    </source>
</reference>
<sequence length="135" mass="15345">MNRIAFADKTGIFAWSDVQNCRDTLPQRDAASRFMALVFSKFNTDATSLNGRMTGETCEFELNRDIPNEWVSTSKNEDGTVRLEIQAHLCVVPEQLSRGLTVMRFPVWSKEPIGIPLWKGQTVIARVEQHGMQEE</sequence>
<dbReference type="EMBL" id="BK032817">
    <property type="protein sequence ID" value="DAF61857.1"/>
    <property type="molecule type" value="Genomic_DNA"/>
</dbReference>
<evidence type="ECO:0000313" key="1">
    <source>
        <dbReference type="EMBL" id="DAF61857.1"/>
    </source>
</evidence>
<name>A0A8S5TF27_9CAUD</name>
<protein>
    <submittedName>
        <fullName evidence="1">Uncharacterized protein</fullName>
    </submittedName>
</protein>
<accession>A0A8S5TF27</accession>
<organism evidence="1">
    <name type="scientific">Siphoviridae sp. ctbgC51</name>
    <dbReference type="NCBI Taxonomy" id="2827901"/>
    <lineage>
        <taxon>Viruses</taxon>
        <taxon>Duplodnaviria</taxon>
        <taxon>Heunggongvirae</taxon>
        <taxon>Uroviricota</taxon>
        <taxon>Caudoviricetes</taxon>
    </lineage>
</organism>
<proteinExistence type="predicted"/>